<keyword evidence="4" id="KW-0067">ATP-binding</keyword>
<dbReference type="GO" id="GO:0051707">
    <property type="term" value="P:response to other organism"/>
    <property type="evidence" value="ECO:0007669"/>
    <property type="project" value="UniProtKB-ARBA"/>
</dbReference>
<dbReference type="GO" id="GO:0043531">
    <property type="term" value="F:ADP binding"/>
    <property type="evidence" value="ECO:0007669"/>
    <property type="project" value="InterPro"/>
</dbReference>
<dbReference type="PANTHER" id="PTHR36766:SF61">
    <property type="entry name" value="NB-ARC DOMAIN DISEASE RESISTANCE PROTEIN"/>
    <property type="match status" value="1"/>
</dbReference>
<dbReference type="GO" id="GO:0006952">
    <property type="term" value="P:defense response"/>
    <property type="evidence" value="ECO:0007669"/>
    <property type="project" value="UniProtKB-KW"/>
</dbReference>
<evidence type="ECO:0000259" key="6">
    <source>
        <dbReference type="Pfam" id="PF18052"/>
    </source>
</evidence>
<dbReference type="Pfam" id="PF23598">
    <property type="entry name" value="LRR_14"/>
    <property type="match status" value="1"/>
</dbReference>
<reference evidence="9 10" key="1">
    <citation type="submission" date="2024-03" db="EMBL/GenBank/DDBJ databases">
        <authorList>
            <person name="Martinez-Hernandez J."/>
        </authorList>
    </citation>
    <scope>NUCLEOTIDE SEQUENCE [LARGE SCALE GENOMIC DNA]</scope>
</reference>
<keyword evidence="10" id="KW-1185">Reference proteome</keyword>
<feature type="domain" description="NB-ARC" evidence="5">
    <location>
        <begin position="177"/>
        <end position="347"/>
    </location>
</feature>
<protein>
    <submittedName>
        <fullName evidence="9">Uncharacterized protein</fullName>
    </submittedName>
</protein>
<dbReference type="PRINTS" id="PR00364">
    <property type="entry name" value="DISEASERSIST"/>
</dbReference>
<dbReference type="InterPro" id="IPR027417">
    <property type="entry name" value="P-loop_NTPase"/>
</dbReference>
<dbReference type="Proteomes" id="UP001497480">
    <property type="component" value="Unassembled WGS sequence"/>
</dbReference>
<sequence>MAESSLSFIADSLIAKIDSSHIYEASLDIGVYVHLQSFQESLLSIKACLQRVDLEKEQLYSTELFLWEIKHVLHDAENMLDEFEYEILRNEVANVHVNSITKIARFFSSSNPFVFGLRMAKQVKELDKRLYSCKLQVDKCGLRIIDAVGRFENRRNRRIKSSCYSFPHVVIGREEDKEIIIKLLMHHNPCSDDHQSLSVIPIVGMEGLGKTTLAHSVFIDKRIDHSFSFKIWVSVTNGFNIKQVIDQIIQHVTCTRVEVDEQQINQLRNILATRKFLLVLDDVWNEDPLKWDELRNLMSSGMEGSKILVTTRSCSIASMMGTIPSHTLKGLSMEDSWFLFEKIAFKEGEEKKFPDLIKVGREIVNKCGGIPLTITSMGRRLFSKYEIHEWELVRDSEFWDLPGDNLILPALRLRYHHIPTHLKQCFELFSLYPNEFVFHSSEVVSLWAALGFLPSPKKDETLIDVANQCLHELMSRSFLEEFVNFGTSYYFQVHDLKNDLARSIAKEECLMVSSIIQNIPGNVQHLSFAEDDLLAKSFIPKSVVVRTILFPIEGVGASNEAFLNMCVSRYRHLRILDLSDSTYETLPLSIGQMKHLRFLSLERNGKIKRVPDSICKLYNLQVLNLVGCTKLESLPKGLRNLISLRQLGITTKEAVLPENDIADLNSLETLNIESCENLESLFIGIKLPTLRTLSVAKCGSLKSLPLDNNHFPKLETLIVDNCDYLELTKGPDDQSFNLRLKAIRLHSLPQLLTLPCWLQESTNTLQSLIIVDCKNLEIVVLEYILYVSELSL</sequence>
<evidence type="ECO:0000313" key="10">
    <source>
        <dbReference type="Proteomes" id="UP001497480"/>
    </source>
</evidence>
<dbReference type="InterPro" id="IPR002182">
    <property type="entry name" value="NB-ARC"/>
</dbReference>
<evidence type="ECO:0000259" key="5">
    <source>
        <dbReference type="Pfam" id="PF00931"/>
    </source>
</evidence>
<dbReference type="Pfam" id="PF23559">
    <property type="entry name" value="WHD_DRP"/>
    <property type="match status" value="1"/>
</dbReference>
<feature type="domain" description="Disease resistance protein winged helix" evidence="7">
    <location>
        <begin position="431"/>
        <end position="501"/>
    </location>
</feature>
<dbReference type="PANTHER" id="PTHR36766">
    <property type="entry name" value="PLANT BROAD-SPECTRUM MILDEW RESISTANCE PROTEIN RPW8"/>
    <property type="match status" value="1"/>
</dbReference>
<feature type="domain" description="Disease resistance R13L4/SHOC-2-like LRR" evidence="8">
    <location>
        <begin position="565"/>
        <end position="770"/>
    </location>
</feature>
<gene>
    <name evidence="9" type="ORF">LLUT_LOCUS11134</name>
</gene>
<evidence type="ECO:0000256" key="2">
    <source>
        <dbReference type="ARBA" id="ARBA00022741"/>
    </source>
</evidence>
<evidence type="ECO:0000256" key="3">
    <source>
        <dbReference type="ARBA" id="ARBA00022821"/>
    </source>
</evidence>
<dbReference type="Pfam" id="PF00931">
    <property type="entry name" value="NB-ARC"/>
    <property type="match status" value="1"/>
</dbReference>
<evidence type="ECO:0000259" key="8">
    <source>
        <dbReference type="Pfam" id="PF23598"/>
    </source>
</evidence>
<name>A0AAV1WL98_LUPLU</name>
<evidence type="ECO:0000256" key="1">
    <source>
        <dbReference type="ARBA" id="ARBA00022737"/>
    </source>
</evidence>
<accession>A0AAV1WL98</accession>
<dbReference type="InterPro" id="IPR032675">
    <property type="entry name" value="LRR_dom_sf"/>
</dbReference>
<dbReference type="EMBL" id="CAXHTB010000007">
    <property type="protein sequence ID" value="CAL0310074.1"/>
    <property type="molecule type" value="Genomic_DNA"/>
</dbReference>
<comment type="caution">
    <text evidence="9">The sequence shown here is derived from an EMBL/GenBank/DDBJ whole genome shotgun (WGS) entry which is preliminary data.</text>
</comment>
<dbReference type="Gene3D" id="3.80.10.10">
    <property type="entry name" value="Ribonuclease Inhibitor"/>
    <property type="match status" value="1"/>
</dbReference>
<proteinExistence type="predicted"/>
<keyword evidence="1" id="KW-0677">Repeat</keyword>
<dbReference type="InterPro" id="IPR036388">
    <property type="entry name" value="WH-like_DNA-bd_sf"/>
</dbReference>
<dbReference type="Gene3D" id="1.20.5.4130">
    <property type="match status" value="1"/>
</dbReference>
<dbReference type="Gene3D" id="3.40.50.300">
    <property type="entry name" value="P-loop containing nucleotide triphosphate hydrolases"/>
    <property type="match status" value="1"/>
</dbReference>
<dbReference type="Pfam" id="PF18052">
    <property type="entry name" value="Rx_N"/>
    <property type="match status" value="1"/>
</dbReference>
<dbReference type="FunFam" id="3.40.50.300:FF:001091">
    <property type="entry name" value="Probable disease resistance protein At1g61300"/>
    <property type="match status" value="1"/>
</dbReference>
<keyword evidence="2" id="KW-0547">Nucleotide-binding</keyword>
<dbReference type="AlphaFoldDB" id="A0AAV1WL98"/>
<keyword evidence="3" id="KW-0611">Plant defense</keyword>
<dbReference type="InterPro" id="IPR058922">
    <property type="entry name" value="WHD_DRP"/>
</dbReference>
<organism evidence="9 10">
    <name type="scientific">Lupinus luteus</name>
    <name type="common">European yellow lupine</name>
    <dbReference type="NCBI Taxonomy" id="3873"/>
    <lineage>
        <taxon>Eukaryota</taxon>
        <taxon>Viridiplantae</taxon>
        <taxon>Streptophyta</taxon>
        <taxon>Embryophyta</taxon>
        <taxon>Tracheophyta</taxon>
        <taxon>Spermatophyta</taxon>
        <taxon>Magnoliopsida</taxon>
        <taxon>eudicotyledons</taxon>
        <taxon>Gunneridae</taxon>
        <taxon>Pentapetalae</taxon>
        <taxon>rosids</taxon>
        <taxon>fabids</taxon>
        <taxon>Fabales</taxon>
        <taxon>Fabaceae</taxon>
        <taxon>Papilionoideae</taxon>
        <taxon>50 kb inversion clade</taxon>
        <taxon>genistoids sensu lato</taxon>
        <taxon>core genistoids</taxon>
        <taxon>Genisteae</taxon>
        <taxon>Lupinus</taxon>
    </lineage>
</organism>
<dbReference type="SUPFAM" id="SSF52058">
    <property type="entry name" value="L domain-like"/>
    <property type="match status" value="1"/>
</dbReference>
<dbReference type="SUPFAM" id="SSF52540">
    <property type="entry name" value="P-loop containing nucleoside triphosphate hydrolases"/>
    <property type="match status" value="1"/>
</dbReference>
<feature type="domain" description="Disease resistance N-terminal" evidence="6">
    <location>
        <begin position="11"/>
        <end position="93"/>
    </location>
</feature>
<dbReference type="Gene3D" id="1.10.10.10">
    <property type="entry name" value="Winged helix-like DNA-binding domain superfamily/Winged helix DNA-binding domain"/>
    <property type="match status" value="1"/>
</dbReference>
<evidence type="ECO:0000259" key="7">
    <source>
        <dbReference type="Pfam" id="PF23559"/>
    </source>
</evidence>
<evidence type="ECO:0000256" key="4">
    <source>
        <dbReference type="ARBA" id="ARBA00022840"/>
    </source>
</evidence>
<evidence type="ECO:0000313" key="9">
    <source>
        <dbReference type="EMBL" id="CAL0310074.1"/>
    </source>
</evidence>
<dbReference type="Gene3D" id="1.10.8.430">
    <property type="entry name" value="Helical domain of apoptotic protease-activating factors"/>
    <property type="match status" value="1"/>
</dbReference>
<dbReference type="InterPro" id="IPR055414">
    <property type="entry name" value="LRR_R13L4/SHOC2-like"/>
</dbReference>
<dbReference type="InterPro" id="IPR042197">
    <property type="entry name" value="Apaf_helical"/>
</dbReference>
<dbReference type="GO" id="GO:0005524">
    <property type="term" value="F:ATP binding"/>
    <property type="evidence" value="ECO:0007669"/>
    <property type="project" value="UniProtKB-KW"/>
</dbReference>
<dbReference type="InterPro" id="IPR041118">
    <property type="entry name" value="Rx_N"/>
</dbReference>